<keyword evidence="1" id="KW-0238">DNA-binding</keyword>
<dbReference type="EMBL" id="WAAU01000012">
    <property type="protein sequence ID" value="KAB1158539.1"/>
    <property type="molecule type" value="Genomic_DNA"/>
</dbReference>
<dbReference type="InterPro" id="IPR018060">
    <property type="entry name" value="HTH_AraC"/>
</dbReference>
<dbReference type="Proteomes" id="UP000467305">
    <property type="component" value="Unassembled WGS sequence"/>
</dbReference>
<sequence>MYNVCKPESEILKKYISEFTLLKKENFKPINYLAFPHNNSAIVFLSKATVSYNDYKITVSQDPNNVQSVVALGKYLHPVHLFYLDAVDEICINFTPTGLNYFFKQNFEQIAGKPFQFVDNNIWTRFSLKLYSHPKEKRIKVLEDFLLSQLQKKDLSTIEQIISILKSDLSIKIKDLAAKAHVSQRTVNRLFHTYLGCSPSAFKKIQRFRNAIAMKNKDNSLTEVSLLNEYYDSAHFNHEFQELTNTNPTSFFNKLSKVGDKKFPYIFK</sequence>
<evidence type="ECO:0000256" key="1">
    <source>
        <dbReference type="ARBA" id="ARBA00023125"/>
    </source>
</evidence>
<proteinExistence type="predicted"/>
<organism evidence="3 4">
    <name type="scientific">Tenacibaculum aiptasiae</name>
    <dbReference type="NCBI Taxonomy" id="426481"/>
    <lineage>
        <taxon>Bacteria</taxon>
        <taxon>Pseudomonadati</taxon>
        <taxon>Bacteroidota</taxon>
        <taxon>Flavobacteriia</taxon>
        <taxon>Flavobacteriales</taxon>
        <taxon>Flavobacteriaceae</taxon>
        <taxon>Tenacibaculum</taxon>
    </lineage>
</organism>
<dbReference type="Gene3D" id="1.10.10.60">
    <property type="entry name" value="Homeodomain-like"/>
    <property type="match status" value="1"/>
</dbReference>
<feature type="domain" description="HTH araC/xylS-type" evidence="2">
    <location>
        <begin position="159"/>
        <end position="254"/>
    </location>
</feature>
<dbReference type="GO" id="GO:0043565">
    <property type="term" value="F:sequence-specific DNA binding"/>
    <property type="evidence" value="ECO:0007669"/>
    <property type="project" value="InterPro"/>
</dbReference>
<dbReference type="PROSITE" id="PS01124">
    <property type="entry name" value="HTH_ARAC_FAMILY_2"/>
    <property type="match status" value="1"/>
</dbReference>
<accession>A0A7J5ANJ7</accession>
<dbReference type="RefSeq" id="WP_150899509.1">
    <property type="nucleotide sequence ID" value="NZ_WAAU01000012.1"/>
</dbReference>
<evidence type="ECO:0000313" key="3">
    <source>
        <dbReference type="EMBL" id="KAB1158539.1"/>
    </source>
</evidence>
<dbReference type="PANTHER" id="PTHR43280">
    <property type="entry name" value="ARAC-FAMILY TRANSCRIPTIONAL REGULATOR"/>
    <property type="match status" value="1"/>
</dbReference>
<dbReference type="OrthoDB" id="662446at2"/>
<name>A0A7J5ANJ7_9FLAO</name>
<dbReference type="PANTHER" id="PTHR43280:SF2">
    <property type="entry name" value="HTH-TYPE TRANSCRIPTIONAL REGULATOR EXSA"/>
    <property type="match status" value="1"/>
</dbReference>
<dbReference type="Pfam" id="PF12833">
    <property type="entry name" value="HTH_18"/>
    <property type="match status" value="1"/>
</dbReference>
<reference evidence="3 4" key="1">
    <citation type="submission" date="2019-09" db="EMBL/GenBank/DDBJ databases">
        <authorList>
            <person name="Cao W.R."/>
        </authorList>
    </citation>
    <scope>NUCLEOTIDE SEQUENCE [LARGE SCALE GENOMIC DNA]</scope>
    <source>
        <strain evidence="4">a4</strain>
    </source>
</reference>
<evidence type="ECO:0000259" key="2">
    <source>
        <dbReference type="PROSITE" id="PS01124"/>
    </source>
</evidence>
<dbReference type="GO" id="GO:0003700">
    <property type="term" value="F:DNA-binding transcription factor activity"/>
    <property type="evidence" value="ECO:0007669"/>
    <property type="project" value="InterPro"/>
</dbReference>
<protein>
    <submittedName>
        <fullName evidence="3">Helix-turn-helix transcriptional regulator</fullName>
    </submittedName>
</protein>
<dbReference type="SMART" id="SM00342">
    <property type="entry name" value="HTH_ARAC"/>
    <property type="match status" value="1"/>
</dbReference>
<comment type="caution">
    <text evidence="3">The sequence shown here is derived from an EMBL/GenBank/DDBJ whole genome shotgun (WGS) entry which is preliminary data.</text>
</comment>
<gene>
    <name evidence="3" type="ORF">F7018_07935</name>
</gene>
<keyword evidence="4" id="KW-1185">Reference proteome</keyword>
<dbReference type="AlphaFoldDB" id="A0A7J5ANJ7"/>
<evidence type="ECO:0000313" key="4">
    <source>
        <dbReference type="Proteomes" id="UP000467305"/>
    </source>
</evidence>